<dbReference type="Pfam" id="PF04357">
    <property type="entry name" value="TamB"/>
    <property type="match status" value="1"/>
</dbReference>
<evidence type="ECO:0000256" key="4">
    <source>
        <dbReference type="ARBA" id="ARBA00023136"/>
    </source>
</evidence>
<dbReference type="PANTHER" id="PTHR36985:SF1">
    <property type="entry name" value="TRANSLOCATION AND ASSEMBLY MODULE SUBUNIT TAMB"/>
    <property type="match status" value="1"/>
</dbReference>
<organism evidence="7 8">
    <name type="scientific">Pollutimonas subterranea</name>
    <dbReference type="NCBI Taxonomy" id="2045210"/>
    <lineage>
        <taxon>Bacteria</taxon>
        <taxon>Pseudomonadati</taxon>
        <taxon>Pseudomonadota</taxon>
        <taxon>Betaproteobacteria</taxon>
        <taxon>Burkholderiales</taxon>
        <taxon>Alcaligenaceae</taxon>
        <taxon>Pollutimonas</taxon>
    </lineage>
</organism>
<feature type="domain" description="Translocation and assembly module TamB C-terminal" evidence="6">
    <location>
        <begin position="849"/>
        <end position="1191"/>
    </location>
</feature>
<keyword evidence="2 5" id="KW-0812">Transmembrane</keyword>
<evidence type="ECO:0000256" key="5">
    <source>
        <dbReference type="SAM" id="Phobius"/>
    </source>
</evidence>
<evidence type="ECO:0000256" key="2">
    <source>
        <dbReference type="ARBA" id="ARBA00022692"/>
    </source>
</evidence>
<evidence type="ECO:0000259" key="6">
    <source>
        <dbReference type="Pfam" id="PF04357"/>
    </source>
</evidence>
<dbReference type="Proteomes" id="UP000234190">
    <property type="component" value="Unassembled WGS sequence"/>
</dbReference>
<keyword evidence="8" id="KW-1185">Reference proteome</keyword>
<dbReference type="GO" id="GO:0005886">
    <property type="term" value="C:plasma membrane"/>
    <property type="evidence" value="ECO:0007669"/>
    <property type="project" value="InterPro"/>
</dbReference>
<dbReference type="EMBL" id="PDNW01000007">
    <property type="protein sequence ID" value="PLC49990.1"/>
    <property type="molecule type" value="Genomic_DNA"/>
</dbReference>
<sequence>MRWLRGIFIWIGPIIVVLLLVCSSFLYWVLATPAGSRWAVITAAEQLGGQVAGVSGSIWNGLYVDDFDAGFPGASVKLGRFHVQARWPELLQRRLHVQELAAESVTINLAPSADETPGEPFSMPALPFSIAIDRLALDELIVHQNGDLIPMSIRDLATSITLDQNGGKLVIDSVELGHEQGLATFKGELDVLSLSDPWPSRAHLTTQAVGLTADSPLCLNRFLPSLPAKKTEGQAGTVIAPAQEGESVPCSLDIDTTIEGSMESLGVVIKGSGQGMSLDADISLAPRAAFPLKGGKVALQLADDSSLHADLDWSSSVAGDVILDRVVGTLRTEKLDVGALVGDSIPPAVITTSADFDVALRGHSELVSGDVALSFADGSHWNKQPLSGELKGKMVNAATPSPVAAPAATVPSPVAPLWQSLQLASLNMDLRLGKNHLRAQGGLGSVHTDLKLDLAAPDLAAFWPGVTGGASLIGQVAGTPANHSAQITAQYTPDKSKPQQVGSAPAKATIKLEGAWGKGPTEQDSIHGWRGKILALDVDHAGLGLHSDSTTIISFLPGQVAPAWQWQVGSTRVDVQMGARTLFTLSHKGSRGGPGRWETEGAIASLPVSAALVEELRKKLDVEAKEEADRGGITIKANKGDDKSEVVFALDWDLKFAGALEGRAHIERVSGDVMVPAEPAFPLGLQAFSLDVNAKATNGSTSRLTADLDLKTARMGEVSASAETLIHATPGGGIVLNPKDAKTVKLDANIDDLGWTSLFLDDAMELGGAVQANVELQSKPDGTWNSTGTISGQKIRLVRIDDGIRLLDGTLSARLQDERLILDSLNFPALLRVEPKEWRTAEWLKTNPDAKNGKLTITGDWNLFESSGIIDLDLYRYPILQRSDRYAMITGKLRLAIELPKIAINGAITADAGWFDLDMLGGIPTVDSDVVVMRPGDAKKAPAVPMDISMDLDVDLGRRFYLTGYGLNSGLIGQLHITMRQGKLTGVGALNTRGGAIEAYGQRLQLRRGTITFQGDITSPVLDIEALRTGLAVEAGVRVAGTAKRPRIDLVSYPAVSEIEKLSWLLLGHAADESGGDMALLFSVGTSFLGSGEPFYRKFGIDEVSMKSGQLGSAGSILPAESVVSGLDSGTSDIERKFVSVSKTLTNGINLSIQQALSDTGTVGRATYRLARGLTAELSVGTINGLALVYRWFSRD</sequence>
<feature type="transmembrane region" description="Helical" evidence="5">
    <location>
        <begin position="7"/>
        <end position="30"/>
    </location>
</feature>
<comment type="caution">
    <text evidence="7">The sequence shown here is derived from an EMBL/GenBank/DDBJ whole genome shotgun (WGS) entry which is preliminary data.</text>
</comment>
<gene>
    <name evidence="7" type="ORF">CR159_10145</name>
</gene>
<name>A0A2N4U4P1_9BURK</name>
<protein>
    <submittedName>
        <fullName evidence="7">DUF490 domain-containing protein</fullName>
    </submittedName>
</protein>
<dbReference type="InterPro" id="IPR007452">
    <property type="entry name" value="TamB_C"/>
</dbReference>
<dbReference type="GO" id="GO:0097347">
    <property type="term" value="C:TAM protein secretion complex"/>
    <property type="evidence" value="ECO:0007669"/>
    <property type="project" value="TreeGrafter"/>
</dbReference>
<keyword evidence="4 5" id="KW-0472">Membrane</keyword>
<dbReference type="PANTHER" id="PTHR36985">
    <property type="entry name" value="TRANSLOCATION AND ASSEMBLY MODULE SUBUNIT TAMB"/>
    <property type="match status" value="1"/>
</dbReference>
<evidence type="ECO:0000313" key="7">
    <source>
        <dbReference type="EMBL" id="PLC49990.1"/>
    </source>
</evidence>
<reference evidence="7 8" key="1">
    <citation type="submission" date="2017-10" db="EMBL/GenBank/DDBJ databases">
        <title>Two draft genome sequences of Pusillimonas sp. strains isolated from a nitrate- and radionuclide-contaminated groundwater in Russia.</title>
        <authorList>
            <person name="Grouzdev D.S."/>
            <person name="Tourova T.P."/>
            <person name="Goeva M.A."/>
            <person name="Babich T.L."/>
            <person name="Sokolova D.S."/>
            <person name="Abdullin R."/>
            <person name="Poltaraus A.B."/>
            <person name="Toshchakov S.V."/>
            <person name="Nazina T.N."/>
        </authorList>
    </citation>
    <scope>NUCLEOTIDE SEQUENCE [LARGE SCALE GENOMIC DNA]</scope>
    <source>
        <strain evidence="7 8">JR1/69-3-13</strain>
    </source>
</reference>
<keyword evidence="3 5" id="KW-1133">Transmembrane helix</keyword>
<evidence type="ECO:0000256" key="1">
    <source>
        <dbReference type="ARBA" id="ARBA00004167"/>
    </source>
</evidence>
<proteinExistence type="predicted"/>
<dbReference type="AlphaFoldDB" id="A0A2N4U4P1"/>
<comment type="subcellular location">
    <subcellularLocation>
        <location evidence="1">Membrane</location>
        <topology evidence="1">Single-pass membrane protein</topology>
    </subcellularLocation>
</comment>
<evidence type="ECO:0000313" key="8">
    <source>
        <dbReference type="Proteomes" id="UP000234190"/>
    </source>
</evidence>
<dbReference type="GO" id="GO:0009306">
    <property type="term" value="P:protein secretion"/>
    <property type="evidence" value="ECO:0007669"/>
    <property type="project" value="InterPro"/>
</dbReference>
<evidence type="ECO:0000256" key="3">
    <source>
        <dbReference type="ARBA" id="ARBA00022989"/>
    </source>
</evidence>
<dbReference type="OrthoDB" id="5288149at2"/>
<accession>A0A2N4U4P1</accession>